<name>A0ACB7P004_9PEZI</name>
<gene>
    <name evidence="1" type="ORF">F5144DRAFT_513733</name>
</gene>
<keyword evidence="2" id="KW-1185">Reference proteome</keyword>
<evidence type="ECO:0000313" key="2">
    <source>
        <dbReference type="Proteomes" id="UP000724584"/>
    </source>
</evidence>
<organism evidence="1 2">
    <name type="scientific">Chaetomium tenue</name>
    <dbReference type="NCBI Taxonomy" id="1854479"/>
    <lineage>
        <taxon>Eukaryota</taxon>
        <taxon>Fungi</taxon>
        <taxon>Dikarya</taxon>
        <taxon>Ascomycota</taxon>
        <taxon>Pezizomycotina</taxon>
        <taxon>Sordariomycetes</taxon>
        <taxon>Sordariomycetidae</taxon>
        <taxon>Sordariales</taxon>
        <taxon>Chaetomiaceae</taxon>
        <taxon>Chaetomium</taxon>
    </lineage>
</organism>
<reference evidence="1 2" key="1">
    <citation type="journal article" date="2021" name="Nat. Commun.">
        <title>Genetic determinants of endophytism in the Arabidopsis root mycobiome.</title>
        <authorList>
            <person name="Mesny F."/>
            <person name="Miyauchi S."/>
            <person name="Thiergart T."/>
            <person name="Pickel B."/>
            <person name="Atanasova L."/>
            <person name="Karlsson M."/>
            <person name="Huettel B."/>
            <person name="Barry K.W."/>
            <person name="Haridas S."/>
            <person name="Chen C."/>
            <person name="Bauer D."/>
            <person name="Andreopoulos W."/>
            <person name="Pangilinan J."/>
            <person name="LaButti K."/>
            <person name="Riley R."/>
            <person name="Lipzen A."/>
            <person name="Clum A."/>
            <person name="Drula E."/>
            <person name="Henrissat B."/>
            <person name="Kohler A."/>
            <person name="Grigoriev I.V."/>
            <person name="Martin F.M."/>
            <person name="Hacquard S."/>
        </authorList>
    </citation>
    <scope>NUCLEOTIDE SEQUENCE [LARGE SCALE GENOMIC DNA]</scope>
    <source>
        <strain evidence="1 2">MPI-SDFR-AT-0079</strain>
    </source>
</reference>
<comment type="caution">
    <text evidence="1">The sequence shown here is derived from an EMBL/GenBank/DDBJ whole genome shotgun (WGS) entry which is preliminary data.</text>
</comment>
<accession>A0ACB7P004</accession>
<sequence length="513" mass="57229">MELFLVAYEARGLLVSVGLAVYLVYKVWVYRRLSAFKGPFSSGWSETWNSATTVSNNAHVKHKEVCDKYGPISRIGPNDLITDSMELVTHMSAARSPYTRTVWFARATRTKPGEDHLFSETNESVHTRRRQQMALGYSGKENLELEGTIDVYIGKLIHLIRSKYLSTPELAQPFDFGKKVQYLAVDVINAIGLGVPLGDLDTDSDQYRYIETTEVGFKIGKMALALGLLPVIQSPWVMRLLAPLGEDGLRFGWPLRHARARIDERLQQETETRSDMLASFVRHGLTRDQLVNESMLQLIAGSDTTSTSIRALFLYLLTHRRVYATLQAEVDAAVADGTAPPAPGVISEAGARSLPYLQACIKEGMRIRPPAGALVPKRVPDGGDTVLMDGKPVFLSGGTNIGVSMFALQLNKGIFGDDAEEFRPERWLVEKDEKKLATMHRVHELIFGYGKYQCLGKSIALMEVNKAVFELVRNFDMSLARPDKPWEEENSLGVFTQRNMLVTAIDRLGDVKS</sequence>
<dbReference type="EMBL" id="JAGIZQ010000005">
    <property type="protein sequence ID" value="KAH6627331.1"/>
    <property type="molecule type" value="Genomic_DNA"/>
</dbReference>
<proteinExistence type="predicted"/>
<evidence type="ECO:0000313" key="1">
    <source>
        <dbReference type="EMBL" id="KAH6627331.1"/>
    </source>
</evidence>
<protein>
    <submittedName>
        <fullName evidence="1">Cytochrome P450</fullName>
    </submittedName>
</protein>
<dbReference type="Proteomes" id="UP000724584">
    <property type="component" value="Unassembled WGS sequence"/>
</dbReference>